<dbReference type="STRING" id="246195.DNO_0052"/>
<dbReference type="EMBL" id="CP000513">
    <property type="protein sequence ID" value="ABQ13253.1"/>
    <property type="molecule type" value="Genomic_DNA"/>
</dbReference>
<reference evidence="2 3" key="1">
    <citation type="journal article" date="2007" name="Nat. Biotechnol.">
        <title>Genome sequence and identification of candidate vaccine antigens from the animal pathogen Dichelobacter nodosus.</title>
        <authorList>
            <person name="Myers G.S."/>
            <person name="Parker D."/>
            <person name="Al-Hasani K."/>
            <person name="Kennan R.M."/>
            <person name="Seemann T."/>
            <person name="Ren Q."/>
            <person name="Badger J.H."/>
            <person name="Selengut J.D."/>
            <person name="Deboy R.T."/>
            <person name="Tettelin H."/>
            <person name="Boyce J.D."/>
            <person name="McCarl V.P."/>
            <person name="Han X."/>
            <person name="Nelson W.C."/>
            <person name="Madupu R."/>
            <person name="Mohamoud Y."/>
            <person name="Holley T."/>
            <person name="Fedorova N."/>
            <person name="Khouri H."/>
            <person name="Bottomley S.P."/>
            <person name="Whittington R.J."/>
            <person name="Adler B."/>
            <person name="Songer J.G."/>
            <person name="Rood J.I."/>
            <person name="Paulsen I.T."/>
        </authorList>
    </citation>
    <scope>NUCLEOTIDE SEQUENCE [LARGE SCALE GENOMIC DNA]</scope>
    <source>
        <strain evidence="2 3">VCS1703A</strain>
    </source>
</reference>
<dbReference type="AlphaFoldDB" id="A5EWW9"/>
<protein>
    <submittedName>
        <fullName evidence="2">Uncharacterized protein</fullName>
    </submittedName>
</protein>
<feature type="transmembrane region" description="Helical" evidence="1">
    <location>
        <begin position="115"/>
        <end position="138"/>
    </location>
</feature>
<evidence type="ECO:0000256" key="1">
    <source>
        <dbReference type="SAM" id="Phobius"/>
    </source>
</evidence>
<name>A5EWW9_DICNV</name>
<organism evidence="2 3">
    <name type="scientific">Dichelobacter nodosus (strain VCS1703A)</name>
    <dbReference type="NCBI Taxonomy" id="246195"/>
    <lineage>
        <taxon>Bacteria</taxon>
        <taxon>Pseudomonadati</taxon>
        <taxon>Pseudomonadota</taxon>
        <taxon>Gammaproteobacteria</taxon>
        <taxon>Cardiobacteriales</taxon>
        <taxon>Cardiobacteriaceae</taxon>
        <taxon>Dichelobacter</taxon>
    </lineage>
</organism>
<keyword evidence="1" id="KW-0472">Membrane</keyword>
<keyword evidence="1" id="KW-0812">Transmembrane</keyword>
<keyword evidence="3" id="KW-1185">Reference proteome</keyword>
<evidence type="ECO:0000313" key="3">
    <source>
        <dbReference type="Proteomes" id="UP000000248"/>
    </source>
</evidence>
<proteinExistence type="predicted"/>
<sequence length="246" mass="27433">MDTISYYKMLRISPGASEKEIRAAIERLRKRDTSGEYAATLNNIEKTLLADIEAQQPAKKQGIDDMFFDGGHSDFLTAEEKLKDLQPAFNPAELYGSLHNGKKVRKPLVKAPTKGLGMGGVLIIAALIAFSVIGGYAYPIVKRYYLGTNQSKTAASALVSAKDKVMEEIKRTKVFPIDLTFPTSEFYQITITPQETILLTFTSNAIPDLAGRKMEMYNFFKQNVGLIWQCRVSSGFPEDLRPVQCF</sequence>
<accession>A5EWW9</accession>
<dbReference type="KEGG" id="dno:DNO_0052"/>
<dbReference type="HOGENOM" id="CLU_1127668_0_0_6"/>
<gene>
    <name evidence="2" type="ordered locus">DNO_0052</name>
</gene>
<keyword evidence="1" id="KW-1133">Transmembrane helix</keyword>
<dbReference type="Proteomes" id="UP000000248">
    <property type="component" value="Chromosome"/>
</dbReference>
<dbReference type="RefSeq" id="WP_011927810.1">
    <property type="nucleotide sequence ID" value="NC_009446.1"/>
</dbReference>
<evidence type="ECO:0000313" key="2">
    <source>
        <dbReference type="EMBL" id="ABQ13253.1"/>
    </source>
</evidence>